<proteinExistence type="predicted"/>
<feature type="signal peptide" evidence="1">
    <location>
        <begin position="1"/>
        <end position="22"/>
    </location>
</feature>
<dbReference type="InterPro" id="IPR050587">
    <property type="entry name" value="GNT1/Glycosyltrans_8"/>
</dbReference>
<dbReference type="InterPro" id="IPR029044">
    <property type="entry name" value="Nucleotide-diphossugar_trans"/>
</dbReference>
<reference evidence="2 3" key="1">
    <citation type="submission" date="2018-08" db="EMBL/GenBank/DDBJ databases">
        <title>Aphanomyces genome sequencing and annotation.</title>
        <authorList>
            <person name="Minardi D."/>
            <person name="Oidtmann B."/>
            <person name="Van Der Giezen M."/>
            <person name="Studholme D.J."/>
        </authorList>
    </citation>
    <scope>NUCLEOTIDE SEQUENCE [LARGE SCALE GENOMIC DNA]</scope>
    <source>
        <strain evidence="2 3">Da</strain>
    </source>
</reference>
<gene>
    <name evidence="2" type="ORF">DYB37_002057</name>
</gene>
<dbReference type="Gene3D" id="3.90.550.10">
    <property type="entry name" value="Spore Coat Polysaccharide Biosynthesis Protein SpsA, Chain A"/>
    <property type="match status" value="1"/>
</dbReference>
<evidence type="ECO:0000256" key="1">
    <source>
        <dbReference type="SAM" id="SignalP"/>
    </source>
</evidence>
<sequence>MRHTISIKYLAALLLCVGCGLAILSFDVAAISITRFRRQQHDSPTNTSNRIIVDCITASFDSGRNNESILCNDRGKPRLAYMLYATDARTVCNAVIMAHNIRKLGTPPSIPIVTLVVDDVPAAIVQRLTDAGIVAIPVAHWKQAGVPSNAEWVSSLTKLRIFEARGYDKVIYLDSDAVIQRNLDHLFHLGDAVLWAPHAYYIGEQYAFGSTLLVFSPSSNQTFETIERAMATPPRPDYYDMDVLNDLFRTTCGYLPNHYVVLTYTIVDDVTWSFASKAERILSTYVHHFSPGLGIFKPWNTPRSVLDHRDASYEPLFYDILAEYWDHEDAMCAWLQAGNHPTGQKEQHTNFDGNLHRRFNLNGAGQPEEIPDTDALTAYMLKLRETERAVTCTHLVNYLKRHHNDWLEAYLQDKRCGYQTLLRLLQTFYGRHGFSRQRPTKAKRL</sequence>
<feature type="chain" id="PRO_5018758821" evidence="1">
    <location>
        <begin position="23"/>
        <end position="445"/>
    </location>
</feature>
<protein>
    <submittedName>
        <fullName evidence="2">Uncharacterized protein</fullName>
    </submittedName>
</protein>
<evidence type="ECO:0000313" key="3">
    <source>
        <dbReference type="Proteomes" id="UP000285430"/>
    </source>
</evidence>
<dbReference type="Proteomes" id="UP000285430">
    <property type="component" value="Unassembled WGS sequence"/>
</dbReference>
<dbReference type="VEuPathDB" id="FungiDB:H257_12755"/>
<comment type="caution">
    <text evidence="2">The sequence shown here is derived from an EMBL/GenBank/DDBJ whole genome shotgun (WGS) entry which is preliminary data.</text>
</comment>
<dbReference type="EMBL" id="QUTH01002808">
    <property type="protein sequence ID" value="RHZ23715.1"/>
    <property type="molecule type" value="Genomic_DNA"/>
</dbReference>
<dbReference type="AlphaFoldDB" id="A0A3R7BB04"/>
<dbReference type="SUPFAM" id="SSF53448">
    <property type="entry name" value="Nucleotide-diphospho-sugar transferases"/>
    <property type="match status" value="1"/>
</dbReference>
<accession>A0A3R7BB04</accession>
<dbReference type="VEuPathDB" id="FungiDB:H257_07044"/>
<dbReference type="PANTHER" id="PTHR11183">
    <property type="entry name" value="GLYCOGENIN SUBFAMILY MEMBER"/>
    <property type="match status" value="1"/>
</dbReference>
<name>A0A3R7BB04_APHAT</name>
<evidence type="ECO:0000313" key="2">
    <source>
        <dbReference type="EMBL" id="RHZ23715.1"/>
    </source>
</evidence>
<keyword evidence="1" id="KW-0732">Signal</keyword>
<organism evidence="2 3">
    <name type="scientific">Aphanomyces astaci</name>
    <name type="common">Crayfish plague agent</name>
    <dbReference type="NCBI Taxonomy" id="112090"/>
    <lineage>
        <taxon>Eukaryota</taxon>
        <taxon>Sar</taxon>
        <taxon>Stramenopiles</taxon>
        <taxon>Oomycota</taxon>
        <taxon>Saprolegniomycetes</taxon>
        <taxon>Saprolegniales</taxon>
        <taxon>Verrucalvaceae</taxon>
        <taxon>Aphanomyces</taxon>
    </lineage>
</organism>